<sequence length="1515" mass="153477">MLTTLFGRRRPGAGARADARGVEGVGAPPAHASNPAPPAPPERIVYSSAALAVVSSGGGGGDDDDAPTADGASAGSTLAPVRERVARAYAADAQIEARLLGALHALLSLRELPACPYAFLARRLRVDEARALALALEPARVLPPAAPTERWYAGSAAADAAAAADTAIVHAEGDRTLWGLRRVLARAHVPTARALRDALAPTGLLAPLQASEAGVRVQAVSALCGTHVFAAPPAADGNGAPLAALPICARALRVREVYLATGARGRFDKALTGFVTRTMQQAVTLHTMAEHVALFVVAPGSAAAAGVADAAGPHDAAAAVAGGGGFAPAGALRAGAHDPPTASGCVRAGVRVAPAELRERRHEYASEARRAVLAGRPLALHALVRVPLGAPAVRHGRQRPAQYAYVRFVKLYDFCYQCNDGDDGDGGGGGVGGGGGSGAPSPRAAVVQRASGDRSTLLLCARPFGGALVEGIFLEARHAHFVAGLLPAPPRRRAGARRGGGGGARRAVREGLRPFYEWLGAEACRHAAHADGAAAAECALLLALGRADDAADADDGADDADDDAGERRADGGGGGGDDGDGGGGGAVVGGAAAAVAARKGEVRDARGRRARGTRRISAPSPPQQQRPPPPLPPDHAASPDQQHANNALMSDAVACLSCVGMRLLRAHDEFEIARTLLACAPLAAGVHAAAPRACAHAAADQARAAVPLMHAAFARGAAELRALLAGSPTAELGHLEAPLRALLARATDGAAADEPRPPPPPPPQPLPPPLPLPPPRCVAGPAGPAGPADDSAHWASVRASGAPRPPPPPPLPPPRARELRARTHAEREETIAVLDAICCYVRAAACAQLHAAVGSCDALQHMLADERARAYPAVPPPADPADAADAAGAGAGAEGARAAWAHALAAAAAPRIEHRLIDVDAADARARARRAYPPSISREAALLQYCIDTELDVTLRALLDGVLGARVLAREPTSAVARALLAAVPRARMFAFSDDALLRARAPRLTLVDGPLGVHATSVDAPGRRSAVAGATREPPAPRLFGARAALRFASAPHLARIARALERARARPPAASAAGAPVRPAWLGTTAVDGVGTDAGGAADVRVHWAFTGARACHSALLPRGGAPPALDVLELTVVRGGSWEEAIEHWSAGLLRRVIERHRAGTELLLSLAIGGRVWSVHALAAERKAAERELCATAAAGDAIVAMVACLLPAAADVAAGSGAGAGADVDVDVDDAAAPRARARYVLLGKRAALWHERAPAAPARAAGATAAGRASGLDQADAFSAVFADRAGALALARACDALRGTADARARDAARAAHAAALRAEARASCAAGDAWAACGTWLSAACAAEADADADDEAGARDAGAGAGEGGGGEARADVLDGVRLQLTGAAQLAQLAERNLALSAILNAAAADEAVRAAVRRGAVARMLRSYRARVAATLAADTSVYLEPVDHLVRESMSAADFSAATLSADALVALSTVQQYLDAVLHVACGAALDNLPRLAARLRGERPE</sequence>
<feature type="compositionally biased region" description="Basic and acidic residues" evidence="1">
    <location>
        <begin position="598"/>
        <end position="607"/>
    </location>
</feature>
<feature type="compositionally biased region" description="Pro residues" evidence="1">
    <location>
        <begin position="803"/>
        <end position="814"/>
    </location>
</feature>
<feature type="compositionally biased region" description="Low complexity" evidence="1">
    <location>
        <begin position="25"/>
        <end position="34"/>
    </location>
</feature>
<feature type="compositionally biased region" description="Pro residues" evidence="1">
    <location>
        <begin position="757"/>
        <end position="776"/>
    </location>
</feature>
<feature type="compositionally biased region" description="Pro residues" evidence="1">
    <location>
        <begin position="619"/>
        <end position="633"/>
    </location>
</feature>
<evidence type="ECO:0000313" key="3">
    <source>
        <dbReference type="Proteomes" id="UP000751190"/>
    </source>
</evidence>
<feature type="region of interest" description="Disordered" evidence="1">
    <location>
        <begin position="1"/>
        <end position="41"/>
    </location>
</feature>
<accession>A0A8J5XPK0</accession>
<evidence type="ECO:0000313" key="2">
    <source>
        <dbReference type="EMBL" id="KAG8467699.1"/>
    </source>
</evidence>
<reference evidence="2" key="1">
    <citation type="submission" date="2021-05" db="EMBL/GenBank/DDBJ databases">
        <title>The genome of the haptophyte Pavlova lutheri (Diacronema luteri, Pavlovales) - a model for lipid biosynthesis in eukaryotic algae.</title>
        <authorList>
            <person name="Hulatt C.J."/>
            <person name="Posewitz M.C."/>
        </authorList>
    </citation>
    <scope>NUCLEOTIDE SEQUENCE</scope>
    <source>
        <strain evidence="2">NIVA-4/92</strain>
    </source>
</reference>
<evidence type="ECO:0000256" key="1">
    <source>
        <dbReference type="SAM" id="MobiDB-lite"/>
    </source>
</evidence>
<dbReference type="EMBL" id="JAGTXO010000005">
    <property type="protein sequence ID" value="KAG8467699.1"/>
    <property type="molecule type" value="Genomic_DNA"/>
</dbReference>
<feature type="compositionally biased region" description="Acidic residues" evidence="1">
    <location>
        <begin position="551"/>
        <end position="564"/>
    </location>
</feature>
<feature type="region of interest" description="Disordered" evidence="1">
    <location>
        <begin position="598"/>
        <end position="641"/>
    </location>
</feature>
<dbReference type="PANTHER" id="PTHR45691:SF6">
    <property type="entry name" value="PROTEIN DIAPHANOUS"/>
    <property type="match status" value="1"/>
</dbReference>
<dbReference type="PANTHER" id="PTHR45691">
    <property type="entry name" value="PROTEIN DIAPHANOUS"/>
    <property type="match status" value="1"/>
</dbReference>
<feature type="region of interest" description="Disordered" evidence="1">
    <location>
        <begin position="551"/>
        <end position="586"/>
    </location>
</feature>
<name>A0A8J5XPK0_DIALT</name>
<comment type="caution">
    <text evidence="2">The sequence shown here is derived from an EMBL/GenBank/DDBJ whole genome shotgun (WGS) entry which is preliminary data.</text>
</comment>
<dbReference type="OrthoDB" id="10684514at2759"/>
<organism evidence="2 3">
    <name type="scientific">Diacronema lutheri</name>
    <name type="common">Unicellular marine alga</name>
    <name type="synonym">Monochrysis lutheri</name>
    <dbReference type="NCBI Taxonomy" id="2081491"/>
    <lineage>
        <taxon>Eukaryota</taxon>
        <taxon>Haptista</taxon>
        <taxon>Haptophyta</taxon>
        <taxon>Pavlovophyceae</taxon>
        <taxon>Pavlovales</taxon>
        <taxon>Pavlovaceae</taxon>
        <taxon>Diacronema</taxon>
    </lineage>
</organism>
<dbReference type="Proteomes" id="UP000751190">
    <property type="component" value="Unassembled WGS sequence"/>
</dbReference>
<keyword evidence="3" id="KW-1185">Reference proteome</keyword>
<dbReference type="GO" id="GO:0030041">
    <property type="term" value="P:actin filament polymerization"/>
    <property type="evidence" value="ECO:0007669"/>
    <property type="project" value="TreeGrafter"/>
</dbReference>
<feature type="region of interest" description="Disordered" evidence="1">
    <location>
        <begin position="55"/>
        <end position="75"/>
    </location>
</feature>
<dbReference type="GO" id="GO:0005884">
    <property type="term" value="C:actin filament"/>
    <property type="evidence" value="ECO:0007669"/>
    <property type="project" value="TreeGrafter"/>
</dbReference>
<gene>
    <name evidence="2" type="ORF">KFE25_006751</name>
</gene>
<proteinExistence type="predicted"/>
<feature type="compositionally biased region" description="Gly residues" evidence="1">
    <location>
        <begin position="571"/>
        <end position="586"/>
    </location>
</feature>
<feature type="region of interest" description="Disordered" evidence="1">
    <location>
        <begin position="747"/>
        <end position="822"/>
    </location>
</feature>
<protein>
    <submittedName>
        <fullName evidence="2">Uncharacterized protein</fullName>
    </submittedName>
</protein>
<dbReference type="InterPro" id="IPR051412">
    <property type="entry name" value="Formin_Homology_Diaphanous_sf"/>
</dbReference>
<feature type="compositionally biased region" description="Low complexity" evidence="1">
    <location>
        <begin position="779"/>
        <end position="788"/>
    </location>
</feature>